<dbReference type="SUPFAM" id="SSF89796">
    <property type="entry name" value="CoA-transferase family III (CaiB/BaiF)"/>
    <property type="match status" value="1"/>
</dbReference>
<organism evidence="2 3">
    <name type="scientific">Verticiella sediminum</name>
    <dbReference type="NCBI Taxonomy" id="1247510"/>
    <lineage>
        <taxon>Bacteria</taxon>
        <taxon>Pseudomonadati</taxon>
        <taxon>Pseudomonadota</taxon>
        <taxon>Betaproteobacteria</taxon>
        <taxon>Burkholderiales</taxon>
        <taxon>Alcaligenaceae</taxon>
        <taxon>Verticiella</taxon>
    </lineage>
</organism>
<dbReference type="Gene3D" id="3.30.1540.10">
    <property type="entry name" value="formyl-coa transferase, domain 3"/>
    <property type="match status" value="1"/>
</dbReference>
<reference evidence="2 3" key="1">
    <citation type="submission" date="2019-07" db="EMBL/GenBank/DDBJ databases">
        <title>Qingshengfaniella alkalisoli gen. nov., sp. nov., isolated from saline soil.</title>
        <authorList>
            <person name="Xu L."/>
            <person name="Huang X.-X."/>
            <person name="Sun J.-Q."/>
        </authorList>
    </citation>
    <scope>NUCLEOTIDE SEQUENCE [LARGE SCALE GENOMIC DNA]</scope>
    <source>
        <strain evidence="2 3">DSM 27279</strain>
    </source>
</reference>
<dbReference type="RefSeq" id="WP_143947705.1">
    <property type="nucleotide sequence ID" value="NZ_BAABMB010000002.1"/>
</dbReference>
<dbReference type="EMBL" id="VLTJ01000013">
    <property type="protein sequence ID" value="TSH96844.1"/>
    <property type="molecule type" value="Genomic_DNA"/>
</dbReference>
<name>A0A556AV79_9BURK</name>
<evidence type="ECO:0000256" key="1">
    <source>
        <dbReference type="ARBA" id="ARBA00022679"/>
    </source>
</evidence>
<dbReference type="InterPro" id="IPR003673">
    <property type="entry name" value="CoA-Trfase_fam_III"/>
</dbReference>
<keyword evidence="3" id="KW-1185">Reference proteome</keyword>
<dbReference type="InterPro" id="IPR044855">
    <property type="entry name" value="CoA-Trfase_III_dom3_sf"/>
</dbReference>
<dbReference type="InterPro" id="IPR023606">
    <property type="entry name" value="CoA-Trfase_III_dom_1_sf"/>
</dbReference>
<dbReference type="Pfam" id="PF02515">
    <property type="entry name" value="CoA_transf_3"/>
    <property type="match status" value="1"/>
</dbReference>
<dbReference type="PANTHER" id="PTHR48207">
    <property type="entry name" value="SUCCINATE--HYDROXYMETHYLGLUTARATE COA-TRANSFERASE"/>
    <property type="match status" value="1"/>
</dbReference>
<proteinExistence type="predicted"/>
<dbReference type="GO" id="GO:0008410">
    <property type="term" value="F:CoA-transferase activity"/>
    <property type="evidence" value="ECO:0007669"/>
    <property type="project" value="TreeGrafter"/>
</dbReference>
<dbReference type="Gene3D" id="3.40.50.10540">
    <property type="entry name" value="Crotonobetainyl-coa:carnitine coa-transferase, domain 1"/>
    <property type="match status" value="1"/>
</dbReference>
<gene>
    <name evidence="2" type="ORF">FOZ76_08135</name>
</gene>
<dbReference type="OrthoDB" id="5294844at2"/>
<dbReference type="InterPro" id="IPR050483">
    <property type="entry name" value="CoA-transferase_III_domain"/>
</dbReference>
<dbReference type="PANTHER" id="PTHR48207:SF3">
    <property type="entry name" value="SUCCINATE--HYDROXYMETHYLGLUTARATE COA-TRANSFERASE"/>
    <property type="match status" value="1"/>
</dbReference>
<sequence length="409" mass="43973">MQASPLRGIRVLDFSKVLAGPLCTQYLSDMGAEVVKVEPIGSGDDSRRWPPFPAKPEGDALGTPFLAANRGKRSIAIDLKSVEGQRLCRALAASADVVVESFGPGVAARLAIDHEALKAANPALIHCSISGFGARGPMKNGKGYDVILQAFTGMLSITGEPGGNAVRSPFSPVDQATGMHALIGILAALFERNATGRGKKVEVSLFDTATGFLGYFLQGFWERGTEPEKPGSGHESLCPYEIFQASDKALILGVANDALWRKFCALAGLEAYADDPRYATNASRVANRQATVAIVAEAIGQRPCAEWIERLDAAGIPCSPLNSLGDLSKHPHTEASEMVREYEHPVLGRLKTVSQPIRFDGERMPIRRPAPMLGEHTEQLMAELGLNEDEIRDLEGRNVIRAWRPPAAV</sequence>
<dbReference type="AlphaFoldDB" id="A0A556AV79"/>
<keyword evidence="1 2" id="KW-0808">Transferase</keyword>
<protein>
    <submittedName>
        <fullName evidence="2">CoA transferase</fullName>
    </submittedName>
</protein>
<evidence type="ECO:0000313" key="3">
    <source>
        <dbReference type="Proteomes" id="UP000318405"/>
    </source>
</evidence>
<comment type="caution">
    <text evidence="2">The sequence shown here is derived from an EMBL/GenBank/DDBJ whole genome shotgun (WGS) entry which is preliminary data.</text>
</comment>
<evidence type="ECO:0000313" key="2">
    <source>
        <dbReference type="EMBL" id="TSH96844.1"/>
    </source>
</evidence>
<dbReference type="Proteomes" id="UP000318405">
    <property type="component" value="Unassembled WGS sequence"/>
</dbReference>
<accession>A0A556AV79</accession>